<dbReference type="OMA" id="DFYYARP"/>
<evidence type="ECO:0000256" key="2">
    <source>
        <dbReference type="SAM" id="Phobius"/>
    </source>
</evidence>
<organism evidence="3 4">
    <name type="scientific">Aspergillus calidoustus</name>
    <dbReference type="NCBI Taxonomy" id="454130"/>
    <lineage>
        <taxon>Eukaryota</taxon>
        <taxon>Fungi</taxon>
        <taxon>Dikarya</taxon>
        <taxon>Ascomycota</taxon>
        <taxon>Pezizomycotina</taxon>
        <taxon>Eurotiomycetes</taxon>
        <taxon>Eurotiomycetidae</taxon>
        <taxon>Eurotiales</taxon>
        <taxon>Aspergillaceae</taxon>
        <taxon>Aspergillus</taxon>
        <taxon>Aspergillus subgen. Nidulantes</taxon>
    </lineage>
</organism>
<reference evidence="4" key="1">
    <citation type="journal article" date="2016" name="Genome Announc.">
        <title>Draft genome sequences of fungus Aspergillus calidoustus.</title>
        <authorList>
            <person name="Horn F."/>
            <person name="Linde J."/>
            <person name="Mattern D.J."/>
            <person name="Walther G."/>
            <person name="Guthke R."/>
            <person name="Scherlach K."/>
            <person name="Martin K."/>
            <person name="Brakhage A.A."/>
            <person name="Petzke L."/>
            <person name="Valiante V."/>
        </authorList>
    </citation>
    <scope>NUCLEOTIDE SEQUENCE [LARGE SCALE GENOMIC DNA]</scope>
    <source>
        <strain evidence="4">SF006504</strain>
    </source>
</reference>
<dbReference type="Proteomes" id="UP000054771">
    <property type="component" value="Unassembled WGS sequence"/>
</dbReference>
<gene>
    <name evidence="3" type="ORF">ASPCAL09265</name>
</gene>
<keyword evidence="2" id="KW-0472">Membrane</keyword>
<feature type="compositionally biased region" description="Basic and acidic residues" evidence="1">
    <location>
        <begin position="265"/>
        <end position="274"/>
    </location>
</feature>
<keyword evidence="2" id="KW-0812">Transmembrane</keyword>
<evidence type="ECO:0000313" key="4">
    <source>
        <dbReference type="Proteomes" id="UP000054771"/>
    </source>
</evidence>
<dbReference type="OrthoDB" id="3926760at2759"/>
<feature type="compositionally biased region" description="Polar residues" evidence="1">
    <location>
        <begin position="313"/>
        <end position="323"/>
    </location>
</feature>
<keyword evidence="4" id="KW-1185">Reference proteome</keyword>
<evidence type="ECO:0000256" key="1">
    <source>
        <dbReference type="SAM" id="MobiDB-lite"/>
    </source>
</evidence>
<accession>A0A0U5A3D0</accession>
<dbReference type="EMBL" id="CDMC01000007">
    <property type="protein sequence ID" value="CEN62633.1"/>
    <property type="molecule type" value="Genomic_DNA"/>
</dbReference>
<protein>
    <submittedName>
        <fullName evidence="3">Uncharacterized protein</fullName>
    </submittedName>
</protein>
<dbReference type="AlphaFoldDB" id="A0A0U5A3D0"/>
<feature type="region of interest" description="Disordered" evidence="1">
    <location>
        <begin position="311"/>
        <end position="331"/>
    </location>
</feature>
<sequence>MLFPYGFACVEPFCGRTDKLGIIIGVAALVAAGIAVYESPQFRRWVNNSRRKLATALHNLGDGVHPGEAGLPLQHDISMVEEVGPAAEERRRIAREEIQRRRSLLEERQKKRSNSSLGTFDTLVDRNGHLLDGADQAHSMANSTAVDLGASQPVQRSKQLGTSPADSTVLFDAEPVPELSGVQLSIPAPRSRASTLSHADFTPVSEVSNGMSELIVSRESLDKQRPVSSLSSHTVGSRPEVIYAHPESAANGTVEDTRSPFSDLEGLRFPRDRPTTPPTPSTADNFSHIAVDASSDGTLSDFEGSIERAHTPASWSEIGSVSSEEYHQHGL</sequence>
<proteinExistence type="predicted"/>
<name>A0A0U5A3D0_ASPCI</name>
<evidence type="ECO:0000313" key="3">
    <source>
        <dbReference type="EMBL" id="CEN62633.1"/>
    </source>
</evidence>
<keyword evidence="2" id="KW-1133">Transmembrane helix</keyword>
<feature type="region of interest" description="Disordered" evidence="1">
    <location>
        <begin position="247"/>
        <end position="287"/>
    </location>
</feature>
<feature type="transmembrane region" description="Helical" evidence="2">
    <location>
        <begin position="20"/>
        <end position="37"/>
    </location>
</feature>